<evidence type="ECO:0008006" key="3">
    <source>
        <dbReference type="Google" id="ProtNLM"/>
    </source>
</evidence>
<dbReference type="Proteomes" id="UP001501920">
    <property type="component" value="Chromosome 20"/>
</dbReference>
<accession>A0AAR2JRH8</accession>
<sequence length="169" mass="19177">MAESNLEVMDLNKSSEVIESDGVCSTYDKKHYCLFCLKPFSKMARHLQYVHSSEREVAIACSFPKGSKQRKMQLDNLRHRGNFVHNASVIKTGKGELIPCKRPPKKAQGTDFMHCAYCQGLFTRNVLWRHMKVCKLGPEGFTPKPGKNRVQSLCAFAQPVPSHISKKQH</sequence>
<dbReference type="PANTHER" id="PTHR33480">
    <property type="entry name" value="SET DOMAIN-CONTAINING PROTEIN-RELATED"/>
    <property type="match status" value="1"/>
</dbReference>
<dbReference type="Proteomes" id="UP001501920">
    <property type="component" value="Chromosome 5"/>
</dbReference>
<organism evidence="1 2">
    <name type="scientific">Pygocentrus nattereri</name>
    <name type="common">Red-bellied piranha</name>
    <dbReference type="NCBI Taxonomy" id="42514"/>
    <lineage>
        <taxon>Eukaryota</taxon>
        <taxon>Metazoa</taxon>
        <taxon>Chordata</taxon>
        <taxon>Craniata</taxon>
        <taxon>Vertebrata</taxon>
        <taxon>Euteleostomi</taxon>
        <taxon>Actinopterygii</taxon>
        <taxon>Neopterygii</taxon>
        <taxon>Teleostei</taxon>
        <taxon>Ostariophysi</taxon>
        <taxon>Characiformes</taxon>
        <taxon>Characoidei</taxon>
        <taxon>Pygocentrus</taxon>
    </lineage>
</organism>
<dbReference type="AlphaFoldDB" id="A0AAR2JRH8"/>
<evidence type="ECO:0000313" key="1">
    <source>
        <dbReference type="Ensembl" id="ENSPNAP00000052466.1"/>
    </source>
</evidence>
<dbReference type="GeneTree" id="ENSGT00990000213837"/>
<dbReference type="Ensembl" id="ENSPNAT00000047260.1">
    <property type="protein sequence ID" value="ENSPNAP00000078800.1"/>
    <property type="gene ID" value="ENSPNAG00000031727.1"/>
</dbReference>
<proteinExistence type="predicted"/>
<protein>
    <recommendedName>
        <fullName evidence="3">C2H2-type domain-containing protein</fullName>
    </recommendedName>
</protein>
<reference evidence="1 2" key="1">
    <citation type="submission" date="2020-10" db="EMBL/GenBank/DDBJ databases">
        <title>Pygocentrus nattereri (red-bellied piranha) genome, fPygNat1, primary haplotype.</title>
        <authorList>
            <person name="Myers G."/>
            <person name="Meyer A."/>
            <person name="Karagic N."/>
            <person name="Pippel M."/>
            <person name="Winkler S."/>
            <person name="Tracey A."/>
            <person name="Wood J."/>
            <person name="Formenti G."/>
            <person name="Howe K."/>
            <person name="Fedrigo O."/>
            <person name="Jarvis E.D."/>
        </authorList>
    </citation>
    <scope>NUCLEOTIDE SEQUENCE [LARGE SCALE GENOMIC DNA]</scope>
</reference>
<name>A0AAR2JRH8_PYGNA</name>
<reference evidence="1" key="2">
    <citation type="submission" date="2025-05" db="UniProtKB">
        <authorList>
            <consortium name="Ensembl"/>
        </authorList>
    </citation>
    <scope>IDENTIFICATION</scope>
</reference>
<keyword evidence="2" id="KW-1185">Reference proteome</keyword>
<dbReference type="Ensembl" id="ENSPNAT00000076512.1">
    <property type="protein sequence ID" value="ENSPNAP00000052466.1"/>
    <property type="gene ID" value="ENSPNAG00000033345.1"/>
</dbReference>
<dbReference type="PANTHER" id="PTHR33480:SF5">
    <property type="entry name" value="SI:DKEY-51D8.9"/>
    <property type="match status" value="1"/>
</dbReference>
<evidence type="ECO:0000313" key="2">
    <source>
        <dbReference type="Proteomes" id="UP001501920"/>
    </source>
</evidence>